<evidence type="ECO:0000313" key="3">
    <source>
        <dbReference type="Proteomes" id="UP000649739"/>
    </source>
</evidence>
<reference evidence="2" key="2">
    <citation type="submission" date="2020-09" db="EMBL/GenBank/DDBJ databases">
        <authorList>
            <person name="Sun Q."/>
            <person name="Ohkuma M."/>
        </authorList>
    </citation>
    <scope>NUCLEOTIDE SEQUENCE</scope>
    <source>
        <strain evidence="2">JCM 3090</strain>
    </source>
</reference>
<dbReference type="AlphaFoldDB" id="A0A8J3B274"/>
<protein>
    <submittedName>
        <fullName evidence="2">Oxidoreductase</fullName>
    </submittedName>
</protein>
<dbReference type="Gene3D" id="2.130.10.10">
    <property type="entry name" value="YVTN repeat-like/Quinoprotein amine dehydrogenase"/>
    <property type="match status" value="2"/>
</dbReference>
<dbReference type="EMBL" id="BMQB01000003">
    <property type="protein sequence ID" value="GGJ88404.1"/>
    <property type="molecule type" value="Genomic_DNA"/>
</dbReference>
<reference evidence="2" key="1">
    <citation type="journal article" date="2014" name="Int. J. Syst. Evol. Microbiol.">
        <title>Complete genome sequence of Corynebacterium casei LMG S-19264T (=DSM 44701T), isolated from a smear-ripened cheese.</title>
        <authorList>
            <consortium name="US DOE Joint Genome Institute (JGI-PGF)"/>
            <person name="Walter F."/>
            <person name="Albersmeier A."/>
            <person name="Kalinowski J."/>
            <person name="Ruckert C."/>
        </authorList>
    </citation>
    <scope>NUCLEOTIDE SEQUENCE</scope>
    <source>
        <strain evidence="2">JCM 3090</strain>
    </source>
</reference>
<dbReference type="InterPro" id="IPR036278">
    <property type="entry name" value="Sialidase_sf"/>
</dbReference>
<dbReference type="InterPro" id="IPR015943">
    <property type="entry name" value="WD40/YVTN_repeat-like_dom_sf"/>
</dbReference>
<feature type="chain" id="PRO_5035153349" evidence="1">
    <location>
        <begin position="35"/>
        <end position="362"/>
    </location>
</feature>
<accession>A0A8J3B274</accession>
<dbReference type="PANTHER" id="PTHR47199">
    <property type="entry name" value="PHOTOSYSTEM II STABILITY/ASSEMBLY FACTOR HCF136, CHLOROPLASTIC"/>
    <property type="match status" value="1"/>
</dbReference>
<organism evidence="2 3">
    <name type="scientific">Pilimelia anulata</name>
    <dbReference type="NCBI Taxonomy" id="53371"/>
    <lineage>
        <taxon>Bacteria</taxon>
        <taxon>Bacillati</taxon>
        <taxon>Actinomycetota</taxon>
        <taxon>Actinomycetes</taxon>
        <taxon>Micromonosporales</taxon>
        <taxon>Micromonosporaceae</taxon>
        <taxon>Pilimelia</taxon>
    </lineage>
</organism>
<dbReference type="PANTHER" id="PTHR47199:SF2">
    <property type="entry name" value="PHOTOSYSTEM II STABILITY_ASSEMBLY FACTOR HCF136, CHLOROPLASTIC"/>
    <property type="match status" value="1"/>
</dbReference>
<evidence type="ECO:0000256" key="1">
    <source>
        <dbReference type="SAM" id="SignalP"/>
    </source>
</evidence>
<dbReference type="Proteomes" id="UP000649739">
    <property type="component" value="Unassembled WGS sequence"/>
</dbReference>
<keyword evidence="3" id="KW-1185">Reference proteome</keyword>
<keyword evidence="1" id="KW-0732">Signal</keyword>
<gene>
    <name evidence="2" type="ORF">GCM10010123_17490</name>
</gene>
<sequence>MRPTFATMTRLSRSVSAAALSALALATLATPAHAGGAGPAWEPLTTGSDASLRGLSVVNSKVVWAGGSGGTILRTVDGGGAWQRVGPTVADAAALDFRDVEAVDERRAIALASGDGPESRIYRTEDGGASWTEAFRGAAGSFWDCMTFFDADQRRGLAVADPVDGRFPLISTADGGRTWQPLPAASLPATTAKDEAPFAFTGSCLVAPEDGPAGTAVFATGIGASNYYRTADHGATWSVQPTGFPANETSGVFSLAFRKGKGVAVGGNGASHAGGAASWTGDNGRTWQPATAKPVEHRSSAAWATDSIVLGVGLFTSDLSTDAGRTWSTFDKTAYRAVDCSRAGACFATGDAGRAAVLTGLR</sequence>
<evidence type="ECO:0000313" key="2">
    <source>
        <dbReference type="EMBL" id="GGJ88404.1"/>
    </source>
</evidence>
<comment type="caution">
    <text evidence="2">The sequence shown here is derived from an EMBL/GenBank/DDBJ whole genome shotgun (WGS) entry which is preliminary data.</text>
</comment>
<proteinExistence type="predicted"/>
<dbReference type="SUPFAM" id="SSF50939">
    <property type="entry name" value="Sialidases"/>
    <property type="match status" value="1"/>
</dbReference>
<name>A0A8J3B274_9ACTN</name>
<feature type="signal peptide" evidence="1">
    <location>
        <begin position="1"/>
        <end position="34"/>
    </location>
</feature>